<comment type="caution">
    <text evidence="4">The sequence shown here is derived from an EMBL/GenBank/DDBJ whole genome shotgun (WGS) entry which is preliminary data.</text>
</comment>
<dbReference type="NCBIfam" id="TIGR01891">
    <property type="entry name" value="amidohydrolases"/>
    <property type="match status" value="1"/>
</dbReference>
<organism evidence="4 5">
    <name type="scientific">Sphaerosporella brunnea</name>
    <dbReference type="NCBI Taxonomy" id="1250544"/>
    <lineage>
        <taxon>Eukaryota</taxon>
        <taxon>Fungi</taxon>
        <taxon>Dikarya</taxon>
        <taxon>Ascomycota</taxon>
        <taxon>Pezizomycotina</taxon>
        <taxon>Pezizomycetes</taxon>
        <taxon>Pezizales</taxon>
        <taxon>Pyronemataceae</taxon>
        <taxon>Sphaerosporella</taxon>
    </lineage>
</organism>
<evidence type="ECO:0000256" key="1">
    <source>
        <dbReference type="ARBA" id="ARBA00006247"/>
    </source>
</evidence>
<name>A0A5J5EX66_9PEZI</name>
<evidence type="ECO:0000313" key="4">
    <source>
        <dbReference type="EMBL" id="KAA8906649.1"/>
    </source>
</evidence>
<dbReference type="EMBL" id="VXIS01000087">
    <property type="protein sequence ID" value="KAA8906649.1"/>
    <property type="molecule type" value="Genomic_DNA"/>
</dbReference>
<dbReference type="GO" id="GO:0016805">
    <property type="term" value="F:dipeptidase activity"/>
    <property type="evidence" value="ECO:0007669"/>
    <property type="project" value="InterPro"/>
</dbReference>
<proteinExistence type="inferred from homology"/>
<dbReference type="InterPro" id="IPR017144">
    <property type="entry name" value="Xaa-Arg_dipeptidase"/>
</dbReference>
<dbReference type="FunFam" id="3.30.70.360:FF:000004">
    <property type="entry name" value="Peptidase M20 domain-containing protein 2"/>
    <property type="match status" value="1"/>
</dbReference>
<dbReference type="OrthoDB" id="6119954at2759"/>
<dbReference type="Pfam" id="PF07687">
    <property type="entry name" value="M20_dimer"/>
    <property type="match status" value="1"/>
</dbReference>
<dbReference type="InterPro" id="IPR036264">
    <property type="entry name" value="Bact_exopeptidase_dim_dom"/>
</dbReference>
<accession>A0A5J5EX66</accession>
<reference evidence="4 5" key="1">
    <citation type="submission" date="2019-09" db="EMBL/GenBank/DDBJ databases">
        <title>Draft genome of the ectomycorrhizal ascomycete Sphaerosporella brunnea.</title>
        <authorList>
            <consortium name="DOE Joint Genome Institute"/>
            <person name="Benucci G.M."/>
            <person name="Marozzi G."/>
            <person name="Antonielli L."/>
            <person name="Sanchez S."/>
            <person name="Marco P."/>
            <person name="Wang X."/>
            <person name="Falini L.B."/>
            <person name="Barry K."/>
            <person name="Haridas S."/>
            <person name="Lipzen A."/>
            <person name="Labutti K."/>
            <person name="Grigoriev I.V."/>
            <person name="Murat C."/>
            <person name="Martin F."/>
            <person name="Albertini E."/>
            <person name="Donnini D."/>
            <person name="Bonito G."/>
        </authorList>
    </citation>
    <scope>NUCLEOTIDE SEQUENCE [LARGE SCALE GENOMIC DNA]</scope>
    <source>
        <strain evidence="4 5">Sb_GMNB300</strain>
    </source>
</reference>
<evidence type="ECO:0000259" key="3">
    <source>
        <dbReference type="Pfam" id="PF07687"/>
    </source>
</evidence>
<gene>
    <name evidence="4" type="ORF">FN846DRAFT_919027</name>
</gene>
<dbReference type="Proteomes" id="UP000326924">
    <property type="component" value="Unassembled WGS sequence"/>
</dbReference>
<keyword evidence="5" id="KW-1185">Reference proteome</keyword>
<protein>
    <recommendedName>
        <fullName evidence="2">Peptidase M20 domain-containing protein 2</fullName>
    </recommendedName>
</protein>
<dbReference type="CDD" id="cd05672">
    <property type="entry name" value="M20_ACY1L2-like"/>
    <property type="match status" value="1"/>
</dbReference>
<dbReference type="Gene3D" id="3.40.630.10">
    <property type="entry name" value="Zn peptidases"/>
    <property type="match status" value="1"/>
</dbReference>
<sequence length="449" mass="48222">MQFLSKESSQFDYVEAINDCVVENKADLVALGRKIHSHPQLAFQETFAHDAITEFFDNDDFFKVTRNAYQTLANGMSTAFLVEASAGTGGRLVVFNAEYDALSFPDDGLLHACGHNLIATASVTGFLAAATALKASGATDWRLRLLGTPAEENGGGKIILIEEGAYNGVDACLMVHPVPQVSGQESIDGVAVTEFLASQRVGVSFVGTPSHAALAPWMGRNALDACVNAYVSISTLRGQIMPNQRICGIITEGGQATNVIPSKAEAWYGIRSKDKSELDALRGRIETCIGAGAEAAGCKWETTNSRPYLDLRSNGPMCKFFTDCMNQDFHRNFKETLEFDSSGSTDQGNVSYVCPSIQPAFAIETKESNHTAPFTAAADLEDSYERAMSCGKGLAAVAIRVVTDENFAKEVWKAFEDTVPKSEPPSVPGSDMGFGGFADCVMHTRPIGK</sequence>
<dbReference type="InterPro" id="IPR052030">
    <property type="entry name" value="Peptidase_M20/M20A_hydrolases"/>
</dbReference>
<dbReference type="InParanoid" id="A0A5J5EX66"/>
<dbReference type="Gene3D" id="3.30.70.360">
    <property type="match status" value="1"/>
</dbReference>
<comment type="similarity">
    <text evidence="1 2">Belongs to the peptidase M20A family.</text>
</comment>
<dbReference type="AlphaFoldDB" id="A0A5J5EX66"/>
<dbReference type="SUPFAM" id="SSF53187">
    <property type="entry name" value="Zn-dependent exopeptidases"/>
    <property type="match status" value="1"/>
</dbReference>
<dbReference type="InterPro" id="IPR017439">
    <property type="entry name" value="Amidohydrolase"/>
</dbReference>
<dbReference type="SUPFAM" id="SSF55031">
    <property type="entry name" value="Bacterial exopeptidase dimerisation domain"/>
    <property type="match status" value="1"/>
</dbReference>
<evidence type="ECO:0000313" key="5">
    <source>
        <dbReference type="Proteomes" id="UP000326924"/>
    </source>
</evidence>
<dbReference type="InterPro" id="IPR011650">
    <property type="entry name" value="Peptidase_M20_dimer"/>
</dbReference>
<dbReference type="PANTHER" id="PTHR30575">
    <property type="entry name" value="PEPTIDASE M20"/>
    <property type="match status" value="1"/>
</dbReference>
<dbReference type="PANTHER" id="PTHR30575:SF0">
    <property type="entry name" value="XAA-ARG DIPEPTIDASE"/>
    <property type="match status" value="1"/>
</dbReference>
<dbReference type="InterPro" id="IPR002933">
    <property type="entry name" value="Peptidase_M20"/>
</dbReference>
<feature type="domain" description="Peptidase M20 dimerisation" evidence="3">
    <location>
        <begin position="203"/>
        <end position="292"/>
    </location>
</feature>
<dbReference type="PIRSF" id="PIRSF037226">
    <property type="entry name" value="Amidohydrolase_ACY1L2_prd"/>
    <property type="match status" value="1"/>
</dbReference>
<dbReference type="Pfam" id="PF01546">
    <property type="entry name" value="Peptidase_M20"/>
    <property type="match status" value="1"/>
</dbReference>
<evidence type="ECO:0000256" key="2">
    <source>
        <dbReference type="PIRNR" id="PIRNR037226"/>
    </source>
</evidence>